<dbReference type="InterPro" id="IPR023212">
    <property type="entry name" value="Hsp33_helix_hairpin_bin_dom_sf"/>
</dbReference>
<organism evidence="6 7">
    <name type="scientific">Candidatus Macondimonas diazotrophica</name>
    <dbReference type="NCBI Taxonomy" id="2305248"/>
    <lineage>
        <taxon>Bacteria</taxon>
        <taxon>Pseudomonadati</taxon>
        <taxon>Pseudomonadota</taxon>
        <taxon>Gammaproteobacteria</taxon>
        <taxon>Chromatiales</taxon>
        <taxon>Ectothiorhodospiraceae</taxon>
        <taxon>Candidatus Macondimonas</taxon>
    </lineage>
</organism>
<dbReference type="RefSeq" id="WP_135281406.1">
    <property type="nucleotide sequence ID" value="NZ_SRIO01000005.1"/>
</dbReference>
<gene>
    <name evidence="6" type="ORF">E4680_05595</name>
</gene>
<dbReference type="GO" id="GO:0044183">
    <property type="term" value="F:protein folding chaperone"/>
    <property type="evidence" value="ECO:0007669"/>
    <property type="project" value="TreeGrafter"/>
</dbReference>
<dbReference type="SUPFAM" id="SSF118352">
    <property type="entry name" value="HSP33 redox switch-like"/>
    <property type="match status" value="1"/>
</dbReference>
<dbReference type="AlphaFoldDB" id="A0A4Z0FBL6"/>
<accession>A0A4Z0FBL6</accession>
<dbReference type="PANTHER" id="PTHR30111">
    <property type="entry name" value="33 KDA CHAPERONIN"/>
    <property type="match status" value="1"/>
</dbReference>
<name>A0A4Z0FBL6_9GAMM</name>
<dbReference type="CDD" id="cd00498">
    <property type="entry name" value="Hsp33"/>
    <property type="match status" value="1"/>
</dbReference>
<dbReference type="Pfam" id="PF01430">
    <property type="entry name" value="HSP33"/>
    <property type="match status" value="1"/>
</dbReference>
<dbReference type="PIRSF" id="PIRSF005261">
    <property type="entry name" value="Heat_shock_Hsp33"/>
    <property type="match status" value="1"/>
</dbReference>
<keyword evidence="3" id="KW-1015">Disulfide bond</keyword>
<evidence type="ECO:0000256" key="2">
    <source>
        <dbReference type="ARBA" id="ARBA00022833"/>
    </source>
</evidence>
<comment type="caution">
    <text evidence="6">The sequence shown here is derived from an EMBL/GenBank/DDBJ whole genome shotgun (WGS) entry which is preliminary data.</text>
</comment>
<keyword evidence="2" id="KW-0862">Zinc</keyword>
<evidence type="ECO:0000256" key="5">
    <source>
        <dbReference type="ARBA" id="ARBA00023284"/>
    </source>
</evidence>
<evidence type="ECO:0000256" key="1">
    <source>
        <dbReference type="ARBA" id="ARBA00022490"/>
    </source>
</evidence>
<evidence type="ECO:0000256" key="4">
    <source>
        <dbReference type="ARBA" id="ARBA00023186"/>
    </source>
</evidence>
<dbReference type="Gene3D" id="3.55.30.10">
    <property type="entry name" value="Hsp33 domain"/>
    <property type="match status" value="1"/>
</dbReference>
<dbReference type="Gene3D" id="1.10.287.480">
    <property type="entry name" value="helix hairpin bin"/>
    <property type="match status" value="1"/>
</dbReference>
<dbReference type="OrthoDB" id="9793753at2"/>
<evidence type="ECO:0000313" key="6">
    <source>
        <dbReference type="EMBL" id="TFZ83106.1"/>
    </source>
</evidence>
<dbReference type="GO" id="GO:0005737">
    <property type="term" value="C:cytoplasm"/>
    <property type="evidence" value="ECO:0007669"/>
    <property type="project" value="InterPro"/>
</dbReference>
<keyword evidence="5" id="KW-0676">Redox-active center</keyword>
<keyword evidence="7" id="KW-1185">Reference proteome</keyword>
<dbReference type="InterPro" id="IPR000397">
    <property type="entry name" value="Heat_shock_Hsp33"/>
</dbReference>
<dbReference type="EMBL" id="SRIO01000005">
    <property type="protein sequence ID" value="TFZ83106.1"/>
    <property type="molecule type" value="Genomic_DNA"/>
</dbReference>
<proteinExistence type="predicted"/>
<keyword evidence="4" id="KW-0143">Chaperone</keyword>
<keyword evidence="1" id="KW-0963">Cytoplasm</keyword>
<dbReference type="Gene3D" id="3.90.1280.10">
    <property type="entry name" value="HSP33 redox switch-like"/>
    <property type="match status" value="1"/>
</dbReference>
<dbReference type="PANTHER" id="PTHR30111:SF1">
    <property type="entry name" value="33 KDA CHAPERONIN"/>
    <property type="match status" value="1"/>
</dbReference>
<dbReference type="Proteomes" id="UP000297890">
    <property type="component" value="Unassembled WGS sequence"/>
</dbReference>
<dbReference type="GO" id="GO:0051082">
    <property type="term" value="F:unfolded protein binding"/>
    <property type="evidence" value="ECO:0007669"/>
    <property type="project" value="InterPro"/>
</dbReference>
<dbReference type="SUPFAM" id="SSF64397">
    <property type="entry name" value="Hsp33 domain"/>
    <property type="match status" value="1"/>
</dbReference>
<evidence type="ECO:0000313" key="7">
    <source>
        <dbReference type="Proteomes" id="UP000297890"/>
    </source>
</evidence>
<reference evidence="6 7" key="1">
    <citation type="journal article" date="2019" name="ISME J.">
        <title>Candidatus Macondimonas diazotrophica, a novel gammaproteobacterial genus dominating crude-oil-contaminated coastal sediments.</title>
        <authorList>
            <person name="Karthikeyan S."/>
            <person name="Konstantinidis K."/>
        </authorList>
    </citation>
    <scope>NUCLEOTIDE SEQUENCE [LARGE SCALE GENOMIC DNA]</scope>
    <source>
        <strain evidence="6 7">KTK01</strain>
    </source>
</reference>
<dbReference type="InterPro" id="IPR016153">
    <property type="entry name" value="Heat_shock_Hsp33_N"/>
</dbReference>
<protein>
    <submittedName>
        <fullName evidence="6">Hsp33 family molecular chaperone HslO</fullName>
    </submittedName>
</protein>
<dbReference type="GO" id="GO:0042026">
    <property type="term" value="P:protein refolding"/>
    <property type="evidence" value="ECO:0007669"/>
    <property type="project" value="TreeGrafter"/>
</dbReference>
<dbReference type="InterPro" id="IPR016154">
    <property type="entry name" value="Heat_shock_Hsp33_C"/>
</dbReference>
<evidence type="ECO:0000256" key="3">
    <source>
        <dbReference type="ARBA" id="ARBA00023157"/>
    </source>
</evidence>
<sequence length="289" mass="32147">MADGDRLYRFLFEDFPIRGQWVRLEATWQEAQSRRTDPEPVRRLLGEAMAASALLTAGLKFEGRLNLQIEGEGPLRLVLAQCDHLLHLRATARYDQGVPTDQIGFGEHGRLLLALEGRDPGERYQGVVPLTGENLAGALEHYFAQSEQLPARVLLAASEQIVTALLIQRMPGESADPDAWNRCNHLLDTLEAAELQQWPAETLLRRVFAEETVRLFEPAPVSFRCRCSRDGVAAMLRQLGSEELQDILREQGSVSVTCEFCGREYGFDAVDVGQLLADDTVPPASPSTH</sequence>